<feature type="transmembrane region" description="Helical" evidence="1">
    <location>
        <begin position="21"/>
        <end position="43"/>
    </location>
</feature>
<organism evidence="2 3">
    <name type="scientific">Thermophilibacter provencensis</name>
    <dbReference type="NCBI Taxonomy" id="1852386"/>
    <lineage>
        <taxon>Bacteria</taxon>
        <taxon>Bacillati</taxon>
        <taxon>Actinomycetota</taxon>
        <taxon>Coriobacteriia</taxon>
        <taxon>Coriobacteriales</taxon>
        <taxon>Atopobiaceae</taxon>
        <taxon>Thermophilibacter</taxon>
    </lineage>
</organism>
<dbReference type="RefSeq" id="WP_289511539.1">
    <property type="nucleotide sequence ID" value="NZ_JAUDEA010000010.1"/>
</dbReference>
<sequence>MARRRERFERSDVPRPSALRSAVGAVVCVVVLAGAAAIGYLAWTRATLESHLEDSFLVDAVADQGSFVVPDGGYAASADEHECVLLLTASSLDEGASLESAQILAINTTQGTASLANVPLDARVGSSETPTTLSELFSAEGAAAVVEPVASAANVSLSHVIVATDNVLSEVAAAAGTSADELLRSAAGLLSAMRTDCNAEDLLALAEKIASVGAAGLSATDAPLVPETTTDDEGNVTETGYQVIDRAQLGLALGLLAPAA</sequence>
<keyword evidence="1" id="KW-0812">Transmembrane</keyword>
<reference evidence="3" key="1">
    <citation type="submission" date="2023-06" db="EMBL/GenBank/DDBJ databases">
        <title>Identification and characterization of horizontal gene transfer across gut microbiota members of farm animals based on homology search.</title>
        <authorList>
            <person name="Zeman M."/>
            <person name="Kubasova T."/>
            <person name="Jahodarova E."/>
            <person name="Nykrynova M."/>
            <person name="Rychlik I."/>
        </authorList>
    </citation>
    <scope>NUCLEOTIDE SEQUENCE [LARGE SCALE GENOMIC DNA]</scope>
    <source>
        <strain evidence="3">153_Feed</strain>
    </source>
</reference>
<evidence type="ECO:0000256" key="1">
    <source>
        <dbReference type="SAM" id="Phobius"/>
    </source>
</evidence>
<evidence type="ECO:0000313" key="3">
    <source>
        <dbReference type="Proteomes" id="UP001529256"/>
    </source>
</evidence>
<name>A0ABT7V4D1_9ACTN</name>
<evidence type="ECO:0000313" key="2">
    <source>
        <dbReference type="EMBL" id="MDM8271454.1"/>
    </source>
</evidence>
<keyword evidence="3" id="KW-1185">Reference proteome</keyword>
<gene>
    <name evidence="2" type="ORF">QUW25_07210</name>
</gene>
<proteinExistence type="predicted"/>
<keyword evidence="1" id="KW-0472">Membrane</keyword>
<comment type="caution">
    <text evidence="2">The sequence shown here is derived from an EMBL/GenBank/DDBJ whole genome shotgun (WGS) entry which is preliminary data.</text>
</comment>
<reference evidence="2 3" key="2">
    <citation type="submission" date="2023-06" db="EMBL/GenBank/DDBJ databases">
        <title>Identification and characterization of horizontal gene transfer across gut microbiota members of farm animals based on homology search.</title>
        <authorList>
            <person name="Schwarzerova J."/>
            <person name="Nykrynova M."/>
            <person name="Jureckova K."/>
            <person name="Cejkova D."/>
            <person name="Rychlik I."/>
        </authorList>
    </citation>
    <scope>NUCLEOTIDE SEQUENCE [LARGE SCALE GENOMIC DNA]</scope>
    <source>
        <strain evidence="2 3">153_Feed</strain>
    </source>
</reference>
<accession>A0ABT7V4D1</accession>
<keyword evidence="1" id="KW-1133">Transmembrane helix</keyword>
<dbReference type="EMBL" id="JAUDEA010000010">
    <property type="protein sequence ID" value="MDM8271454.1"/>
    <property type="molecule type" value="Genomic_DNA"/>
</dbReference>
<protein>
    <submittedName>
        <fullName evidence="2">Uncharacterized protein</fullName>
    </submittedName>
</protein>
<reference evidence="2 3" key="3">
    <citation type="submission" date="2023-06" db="EMBL/GenBank/DDBJ databases">
        <authorList>
            <person name="Zeman M."/>
            <person name="Kubasova T."/>
            <person name="Jahodarova E."/>
            <person name="Nykrynova M."/>
            <person name="Rychlik I."/>
        </authorList>
    </citation>
    <scope>NUCLEOTIDE SEQUENCE [LARGE SCALE GENOMIC DNA]</scope>
    <source>
        <strain evidence="2 3">153_Feed</strain>
    </source>
</reference>
<dbReference type="Proteomes" id="UP001529256">
    <property type="component" value="Unassembled WGS sequence"/>
</dbReference>